<accession>A0AAJ6QXU2</accession>
<dbReference type="PANTHER" id="PTHR11380">
    <property type="entry name" value="TRANSCRIPTION INITIATION FACTOR TFIID/SUPT3-RELATED"/>
    <property type="match status" value="1"/>
</dbReference>
<dbReference type="InterPro" id="IPR003195">
    <property type="entry name" value="TFIID_TAF13"/>
</dbReference>
<evidence type="ECO:0000256" key="3">
    <source>
        <dbReference type="ARBA" id="ARBA00023163"/>
    </source>
</evidence>
<dbReference type="PANTHER" id="PTHR11380:SF16">
    <property type="entry name" value="TRANSCRIPTION INITIATION PROTEIN SPT3 HOMOLOG"/>
    <property type="match status" value="1"/>
</dbReference>
<keyword evidence="5" id="KW-1185">Reference proteome</keyword>
<keyword evidence="3" id="KW-0804">Transcription</keyword>
<dbReference type="GO" id="GO:0006366">
    <property type="term" value="P:transcription by RNA polymerase II"/>
    <property type="evidence" value="ECO:0007669"/>
    <property type="project" value="InterPro"/>
</dbReference>
<protein>
    <submittedName>
        <fullName evidence="6">Uncharacterized protein LOC100898084</fullName>
    </submittedName>
</protein>
<keyword evidence="2" id="KW-0805">Transcription regulation</keyword>
<comment type="subcellular location">
    <subcellularLocation>
        <location evidence="1">Nucleus</location>
    </subcellularLocation>
</comment>
<name>A0AAJ6QXU2_9ACAR</name>
<dbReference type="KEGG" id="goe:100898084"/>
<gene>
    <name evidence="6" type="primary">LOC100898084</name>
</gene>
<dbReference type="RefSeq" id="XP_003747443.1">
    <property type="nucleotide sequence ID" value="XM_003747395.1"/>
</dbReference>
<dbReference type="AlphaFoldDB" id="A0AAJ6QXU2"/>
<evidence type="ECO:0000256" key="4">
    <source>
        <dbReference type="ARBA" id="ARBA00023242"/>
    </source>
</evidence>
<evidence type="ECO:0000256" key="2">
    <source>
        <dbReference type="ARBA" id="ARBA00023015"/>
    </source>
</evidence>
<evidence type="ECO:0000256" key="1">
    <source>
        <dbReference type="ARBA" id="ARBA00004123"/>
    </source>
</evidence>
<proteinExistence type="predicted"/>
<organism evidence="5 6">
    <name type="scientific">Galendromus occidentalis</name>
    <name type="common">western predatory mite</name>
    <dbReference type="NCBI Taxonomy" id="34638"/>
    <lineage>
        <taxon>Eukaryota</taxon>
        <taxon>Metazoa</taxon>
        <taxon>Ecdysozoa</taxon>
        <taxon>Arthropoda</taxon>
        <taxon>Chelicerata</taxon>
        <taxon>Arachnida</taxon>
        <taxon>Acari</taxon>
        <taxon>Parasitiformes</taxon>
        <taxon>Mesostigmata</taxon>
        <taxon>Gamasina</taxon>
        <taxon>Phytoseioidea</taxon>
        <taxon>Phytoseiidae</taxon>
        <taxon>Typhlodrominae</taxon>
        <taxon>Galendromus</taxon>
    </lineage>
</organism>
<reference evidence="6" key="1">
    <citation type="submission" date="2025-08" db="UniProtKB">
        <authorList>
            <consortium name="RefSeq"/>
        </authorList>
    </citation>
    <scope>IDENTIFICATION</scope>
</reference>
<dbReference type="GeneID" id="100898084"/>
<dbReference type="GO" id="GO:0005634">
    <property type="term" value="C:nucleus"/>
    <property type="evidence" value="ECO:0007669"/>
    <property type="project" value="UniProtKB-SubCell"/>
</dbReference>
<evidence type="ECO:0000313" key="6">
    <source>
        <dbReference type="RefSeq" id="XP_003747443.1"/>
    </source>
</evidence>
<keyword evidence="4" id="KW-0539">Nucleus</keyword>
<sequence length="332" mass="37554">MTQRIRKKTPLPPSESASLSGILRAANKSSKDKVGISDRRSEDNILSYIKCIMYTFGDVQEPLDTTAKAVSDGLFTQMKLVYRIAAAAQDLRRKNKEDSVIEVIDVVSAYSHNFPLLFRVYKRLLNRSEARKATRDILQSGVGDKVLGELKDALEQVHSGHSDELSDPALVDPLYQNRLVKMDERTREMDQKEYLSFHKARSTSFSSSAPARRMFLDLLTKNRCASNLSPSAIELLTTIAYEISARISEVAVQIRAGREKPSPKFSKPKFRNPIFCEGGPNTQELIPQILLRRYNQYGLDPDDIRQAVQKLMEETSSSASHPIKDMRNVRLF</sequence>
<evidence type="ECO:0000313" key="5">
    <source>
        <dbReference type="Proteomes" id="UP000694867"/>
    </source>
</evidence>
<dbReference type="Proteomes" id="UP000694867">
    <property type="component" value="Unplaced"/>
</dbReference>